<dbReference type="InterPro" id="IPR014710">
    <property type="entry name" value="RmlC-like_jellyroll"/>
</dbReference>
<name>A0ABS1V7E2_9PROT</name>
<dbReference type="InterPro" id="IPR011051">
    <property type="entry name" value="RmlC_Cupin_sf"/>
</dbReference>
<accession>A0ABS1V7E2</accession>
<dbReference type="SUPFAM" id="SSF51182">
    <property type="entry name" value="RmlC-like cupins"/>
    <property type="match status" value="1"/>
</dbReference>
<gene>
    <name evidence="2" type="ORF">JMJ55_18335</name>
</gene>
<organism evidence="2 3">
    <name type="scientific">Belnapia mucosa</name>
    <dbReference type="NCBI Taxonomy" id="2804532"/>
    <lineage>
        <taxon>Bacteria</taxon>
        <taxon>Pseudomonadati</taxon>
        <taxon>Pseudomonadota</taxon>
        <taxon>Alphaproteobacteria</taxon>
        <taxon>Acetobacterales</taxon>
        <taxon>Roseomonadaceae</taxon>
        <taxon>Belnapia</taxon>
    </lineage>
</organism>
<reference evidence="2 3" key="1">
    <citation type="submission" date="2021-01" db="EMBL/GenBank/DDBJ databases">
        <title>Belnapia mucosa sp. nov. and Belnapia arida sp. nov., isolated from the Tabernas Desert (Almeria, Spain).</title>
        <authorList>
            <person name="Molina-Menor E."/>
            <person name="Vidal-Verdu A."/>
            <person name="Calonge A."/>
            <person name="Satari L."/>
            <person name="Pereto Magraner J."/>
            <person name="Porcar Miralles M."/>
        </authorList>
    </citation>
    <scope>NUCLEOTIDE SEQUENCE [LARGE SCALE GENOMIC DNA]</scope>
    <source>
        <strain evidence="2 3">T6</strain>
    </source>
</reference>
<dbReference type="EMBL" id="JAEUXJ010000008">
    <property type="protein sequence ID" value="MBL6457297.1"/>
    <property type="molecule type" value="Genomic_DNA"/>
</dbReference>
<evidence type="ECO:0000313" key="2">
    <source>
        <dbReference type="EMBL" id="MBL6457297.1"/>
    </source>
</evidence>
<dbReference type="InterPro" id="IPR013096">
    <property type="entry name" value="Cupin_2"/>
</dbReference>
<protein>
    <submittedName>
        <fullName evidence="2">Cupin domain-containing protein</fullName>
    </submittedName>
</protein>
<keyword evidence="3" id="KW-1185">Reference proteome</keyword>
<comment type="caution">
    <text evidence="2">The sequence shown here is derived from an EMBL/GenBank/DDBJ whole genome shotgun (WGS) entry which is preliminary data.</text>
</comment>
<dbReference type="RefSeq" id="WP_202827044.1">
    <property type="nucleotide sequence ID" value="NZ_JAEUXJ010000008.1"/>
</dbReference>
<evidence type="ECO:0000313" key="3">
    <source>
        <dbReference type="Proteomes" id="UP000606490"/>
    </source>
</evidence>
<dbReference type="Proteomes" id="UP000606490">
    <property type="component" value="Unassembled WGS sequence"/>
</dbReference>
<sequence>MDARDFAAILRAEGFDETLTRSLAAGTQVPEHTHPFDAKLLVTAGAFTLTMDGHAVTHGPGEVFSVPAGHRHAEAAGPEGADYLAGRRHRVG</sequence>
<proteinExistence type="predicted"/>
<dbReference type="Gene3D" id="2.60.120.10">
    <property type="entry name" value="Jelly Rolls"/>
    <property type="match status" value="1"/>
</dbReference>
<evidence type="ECO:0000259" key="1">
    <source>
        <dbReference type="Pfam" id="PF07883"/>
    </source>
</evidence>
<feature type="domain" description="Cupin type-2" evidence="1">
    <location>
        <begin position="23"/>
        <end position="73"/>
    </location>
</feature>
<dbReference type="Pfam" id="PF07883">
    <property type="entry name" value="Cupin_2"/>
    <property type="match status" value="1"/>
</dbReference>